<evidence type="ECO:0000256" key="13">
    <source>
        <dbReference type="ARBA" id="ARBA00037917"/>
    </source>
</evidence>
<keyword evidence="10 17" id="KW-0418">Kinase</keyword>
<evidence type="ECO:0000256" key="1">
    <source>
        <dbReference type="ARBA" id="ARBA00000151"/>
    </source>
</evidence>
<dbReference type="NCBIfam" id="TIGR00097">
    <property type="entry name" value="HMP-P_kinase"/>
    <property type="match status" value="1"/>
</dbReference>
<dbReference type="InterPro" id="IPR013749">
    <property type="entry name" value="PM/HMP-P_kinase-1"/>
</dbReference>
<evidence type="ECO:0000256" key="15">
    <source>
        <dbReference type="ARBA" id="ARBA00043176"/>
    </source>
</evidence>
<evidence type="ECO:0000256" key="12">
    <source>
        <dbReference type="ARBA" id="ARBA00022977"/>
    </source>
</evidence>
<name>A0A0M2NVR9_STACC</name>
<keyword evidence="9" id="KW-0547">Nucleotide-binding</keyword>
<dbReference type="AlphaFoldDB" id="A0A0M2NVR9"/>
<comment type="catalytic activity">
    <reaction evidence="1">
        <text>4-amino-5-hydroxymethyl-2-methylpyrimidine + ATP = 4-amino-2-methyl-5-(phosphooxymethyl)pyrimidine + ADP + H(+)</text>
        <dbReference type="Rhea" id="RHEA:23096"/>
        <dbReference type="ChEBI" id="CHEBI:15378"/>
        <dbReference type="ChEBI" id="CHEBI:16892"/>
        <dbReference type="ChEBI" id="CHEBI:30616"/>
        <dbReference type="ChEBI" id="CHEBI:58354"/>
        <dbReference type="ChEBI" id="CHEBI:456216"/>
        <dbReference type="EC" id="2.7.1.49"/>
    </reaction>
</comment>
<evidence type="ECO:0000256" key="10">
    <source>
        <dbReference type="ARBA" id="ARBA00022777"/>
    </source>
</evidence>
<evidence type="ECO:0000256" key="6">
    <source>
        <dbReference type="ARBA" id="ARBA00012963"/>
    </source>
</evidence>
<protein>
    <recommendedName>
        <fullName evidence="7">Hydroxymethylpyrimidine/phosphomethylpyrimidine kinase</fullName>
        <ecNumber evidence="5">2.7.1.49</ecNumber>
        <ecNumber evidence="6">2.7.4.7</ecNumber>
    </recommendedName>
    <alternativeName>
        <fullName evidence="14">Hydroxymethylpyrimidine kinase</fullName>
    </alternativeName>
    <alternativeName>
        <fullName evidence="15">Hydroxymethylpyrimidine phosphate kinase</fullName>
    </alternativeName>
</protein>
<evidence type="ECO:0000259" key="16">
    <source>
        <dbReference type="Pfam" id="PF08543"/>
    </source>
</evidence>
<evidence type="ECO:0000256" key="11">
    <source>
        <dbReference type="ARBA" id="ARBA00022840"/>
    </source>
</evidence>
<evidence type="ECO:0000256" key="5">
    <source>
        <dbReference type="ARBA" id="ARBA00012135"/>
    </source>
</evidence>
<dbReference type="EC" id="2.7.1.49" evidence="5"/>
<evidence type="ECO:0000313" key="17">
    <source>
        <dbReference type="EMBL" id="KKI62609.1"/>
    </source>
</evidence>
<dbReference type="PANTHER" id="PTHR20858:SF17">
    <property type="entry name" value="HYDROXYMETHYLPYRIMIDINE_PHOSPHOMETHYLPYRIMIDINE KINASE THI20-RELATED"/>
    <property type="match status" value="1"/>
</dbReference>
<dbReference type="EMBL" id="LAKJ01000044">
    <property type="protein sequence ID" value="KKI62609.1"/>
    <property type="molecule type" value="Genomic_DNA"/>
</dbReference>
<dbReference type="GO" id="GO:0009228">
    <property type="term" value="P:thiamine biosynthetic process"/>
    <property type="evidence" value="ECO:0007669"/>
    <property type="project" value="UniProtKB-KW"/>
</dbReference>
<dbReference type="Gene3D" id="3.40.1190.20">
    <property type="match status" value="1"/>
</dbReference>
<dbReference type="RefSeq" id="WP_019467992.1">
    <property type="nucleotide sequence ID" value="NZ_BKAS01000035.1"/>
</dbReference>
<dbReference type="Proteomes" id="UP000034455">
    <property type="component" value="Unassembled WGS sequence"/>
</dbReference>
<accession>A0A0M2NVR9</accession>
<dbReference type="PANTHER" id="PTHR20858">
    <property type="entry name" value="PHOSPHOMETHYLPYRIMIDINE KINASE"/>
    <property type="match status" value="1"/>
</dbReference>
<dbReference type="SUPFAM" id="SSF53613">
    <property type="entry name" value="Ribokinase-like"/>
    <property type="match status" value="1"/>
</dbReference>
<comment type="caution">
    <text evidence="17">The sequence shown here is derived from an EMBL/GenBank/DDBJ whole genome shotgun (WGS) entry which is preliminary data.</text>
</comment>
<dbReference type="GO" id="GO:0005524">
    <property type="term" value="F:ATP binding"/>
    <property type="evidence" value="ECO:0007669"/>
    <property type="project" value="UniProtKB-KW"/>
</dbReference>
<dbReference type="Pfam" id="PF08543">
    <property type="entry name" value="Phos_pyr_kin"/>
    <property type="match status" value="1"/>
</dbReference>
<keyword evidence="8" id="KW-0808">Transferase</keyword>
<evidence type="ECO:0000256" key="4">
    <source>
        <dbReference type="ARBA" id="ARBA00009879"/>
    </source>
</evidence>
<evidence type="ECO:0000256" key="9">
    <source>
        <dbReference type="ARBA" id="ARBA00022741"/>
    </source>
</evidence>
<comment type="catalytic activity">
    <reaction evidence="2">
        <text>4-amino-2-methyl-5-(phosphooxymethyl)pyrimidine + ATP = 4-amino-2-methyl-5-(diphosphooxymethyl)pyrimidine + ADP</text>
        <dbReference type="Rhea" id="RHEA:19893"/>
        <dbReference type="ChEBI" id="CHEBI:30616"/>
        <dbReference type="ChEBI" id="CHEBI:57841"/>
        <dbReference type="ChEBI" id="CHEBI:58354"/>
        <dbReference type="ChEBI" id="CHEBI:456216"/>
        <dbReference type="EC" id="2.7.4.7"/>
    </reaction>
</comment>
<feature type="domain" description="Pyridoxamine kinase/Phosphomethylpyrimidine kinase" evidence="16">
    <location>
        <begin position="14"/>
        <end position="260"/>
    </location>
</feature>
<evidence type="ECO:0000256" key="14">
    <source>
        <dbReference type="ARBA" id="ARBA00042102"/>
    </source>
</evidence>
<dbReference type="CDD" id="cd01169">
    <property type="entry name" value="HMPP_kinase"/>
    <property type="match status" value="1"/>
</dbReference>
<dbReference type="PATRIC" id="fig|74704.6.peg.2289"/>
<sequence>MNKPKIALTIAGTDPTGGAGVMADLKSFHACGVYGMAAITSIVAQNTKGVQHIHNLDSTWLEEQMESIFSDELPHALKTGMIASKEMMEIIQTYLKKYDDIPYVIDPVMLAKSGDSLMDDDAKANLQNILLPYATIATPNLPEAEEITGITINDQQSIYQAGNIFINEIGSKGVVIKGGHSNDENKSIDYLFTQDDVYTFEEPRYDTKHTHGTGCTFSAVITAELAKGKSMFDAVQKAKKFISLSIKHTPEIGFGRGPVNHFAYMKEVGLDDE</sequence>
<dbReference type="GeneID" id="58097009"/>
<keyword evidence="12" id="KW-0784">Thiamine biosynthesis</keyword>
<evidence type="ECO:0000256" key="7">
    <source>
        <dbReference type="ARBA" id="ARBA00019161"/>
    </source>
</evidence>
<reference evidence="17 18" key="1">
    <citation type="submission" date="2015-03" db="EMBL/GenBank/DDBJ databases">
        <title>Genome Assembly of Staphylococcus cohnii subsp. cohnii strain G22B2.</title>
        <authorList>
            <person name="Nair G."/>
            <person name="Kaur G."/>
            <person name="Khatri I."/>
            <person name="Singh N.K."/>
            <person name="Sathyabama S."/>
            <person name="Maurya S.K."/>
            <person name="Subramanian S."/>
            <person name="Agrewala J.N."/>
            <person name="Mayilraj S."/>
        </authorList>
    </citation>
    <scope>NUCLEOTIDE SEQUENCE [LARGE SCALE GENOMIC DNA]</scope>
    <source>
        <strain evidence="17 18">G22B2</strain>
    </source>
</reference>
<proteinExistence type="inferred from homology"/>
<dbReference type="InterPro" id="IPR029056">
    <property type="entry name" value="Ribokinase-like"/>
</dbReference>
<evidence type="ECO:0000256" key="3">
    <source>
        <dbReference type="ARBA" id="ARBA00004769"/>
    </source>
</evidence>
<gene>
    <name evidence="17" type="ORF">UF66_2224</name>
</gene>
<dbReference type="GO" id="GO:0008902">
    <property type="term" value="F:hydroxymethylpyrimidine kinase activity"/>
    <property type="evidence" value="ECO:0007669"/>
    <property type="project" value="UniProtKB-EC"/>
</dbReference>
<comment type="pathway">
    <text evidence="3">Cofactor biosynthesis; thiamine diphosphate biosynthesis; 4-amino-2-methyl-5-diphosphomethylpyrimidine from 5-amino-1-(5-phospho-D-ribosyl)imidazole: step 3/3.</text>
</comment>
<evidence type="ECO:0000313" key="18">
    <source>
        <dbReference type="Proteomes" id="UP000034455"/>
    </source>
</evidence>
<dbReference type="GO" id="GO:0008972">
    <property type="term" value="F:phosphomethylpyrimidine kinase activity"/>
    <property type="evidence" value="ECO:0007669"/>
    <property type="project" value="UniProtKB-EC"/>
</dbReference>
<comment type="similarity">
    <text evidence="4">Belongs to the ThiD family.</text>
</comment>
<keyword evidence="11" id="KW-0067">ATP-binding</keyword>
<evidence type="ECO:0000256" key="8">
    <source>
        <dbReference type="ARBA" id="ARBA00022679"/>
    </source>
</evidence>
<dbReference type="InterPro" id="IPR004399">
    <property type="entry name" value="HMP/HMP-P_kinase_dom"/>
</dbReference>
<evidence type="ECO:0000256" key="2">
    <source>
        <dbReference type="ARBA" id="ARBA00000565"/>
    </source>
</evidence>
<organism evidence="17 18">
    <name type="scientific">Staphylococcus cohnii subsp. cohnii</name>
    <dbReference type="NCBI Taxonomy" id="74704"/>
    <lineage>
        <taxon>Bacteria</taxon>
        <taxon>Bacillati</taxon>
        <taxon>Bacillota</taxon>
        <taxon>Bacilli</taxon>
        <taxon>Bacillales</taxon>
        <taxon>Staphylococcaceae</taxon>
        <taxon>Staphylococcus</taxon>
        <taxon>Staphylococcus cohnii species complex</taxon>
    </lineage>
</organism>
<comment type="pathway">
    <text evidence="13">Cofactor biosynthesis; thiamine diphosphate biosynthesis; 4-amino-2-methyl-5-diphosphomethylpyrimidine from 5-amino-1-(5-phospho-D-ribosyl)imidazole: step 2/3.</text>
</comment>
<dbReference type="GO" id="GO:0005829">
    <property type="term" value="C:cytosol"/>
    <property type="evidence" value="ECO:0007669"/>
    <property type="project" value="TreeGrafter"/>
</dbReference>
<dbReference type="FunFam" id="3.40.1190.20:FF:000003">
    <property type="entry name" value="Phosphomethylpyrimidine kinase ThiD"/>
    <property type="match status" value="1"/>
</dbReference>
<dbReference type="EC" id="2.7.4.7" evidence="6"/>